<feature type="region of interest" description="Disordered" evidence="1">
    <location>
        <begin position="1"/>
        <end position="40"/>
    </location>
</feature>
<proteinExistence type="predicted"/>
<dbReference type="PANTHER" id="PTHR37891">
    <property type="entry name" value="OS06G0113900 PROTEIN"/>
    <property type="match status" value="1"/>
</dbReference>
<protein>
    <submittedName>
        <fullName evidence="3">Uncharacterized protein</fullName>
    </submittedName>
</protein>
<dbReference type="AlphaFoldDB" id="A0A1R3JF34"/>
<evidence type="ECO:0000313" key="4">
    <source>
        <dbReference type="Proteomes" id="UP000187203"/>
    </source>
</evidence>
<keyword evidence="2" id="KW-0812">Transmembrane</keyword>
<dbReference type="OrthoDB" id="1869137at2759"/>
<evidence type="ECO:0000256" key="1">
    <source>
        <dbReference type="SAM" id="MobiDB-lite"/>
    </source>
</evidence>
<reference evidence="4" key="1">
    <citation type="submission" date="2013-09" db="EMBL/GenBank/DDBJ databases">
        <title>Corchorus olitorius genome sequencing.</title>
        <authorList>
            <person name="Alam M."/>
            <person name="Haque M.S."/>
            <person name="Islam M.S."/>
            <person name="Emdad E.M."/>
            <person name="Islam M.M."/>
            <person name="Ahmed B."/>
            <person name="Halim A."/>
            <person name="Hossen Q.M.M."/>
            <person name="Hossain M.Z."/>
            <person name="Ahmed R."/>
            <person name="Khan M.M."/>
            <person name="Islam R."/>
            <person name="Rashid M.M."/>
            <person name="Khan S.A."/>
            <person name="Rahman M.S."/>
            <person name="Alam M."/>
            <person name="Yahiya A.S."/>
            <person name="Khan M.S."/>
            <person name="Azam M.S."/>
            <person name="Haque T."/>
            <person name="Lashkar M.Z.H."/>
            <person name="Akhand A.I."/>
            <person name="Morshed G."/>
            <person name="Roy S."/>
            <person name="Uddin K.S."/>
            <person name="Rabeya T."/>
            <person name="Hossain A.S."/>
            <person name="Chowdhury A."/>
            <person name="Snigdha A.R."/>
            <person name="Mortoza M.S."/>
            <person name="Matin S.A."/>
            <person name="Hoque S.M.E."/>
            <person name="Islam M.K."/>
            <person name="Roy D.K."/>
            <person name="Haider R."/>
            <person name="Moosa M.M."/>
            <person name="Elias S.M."/>
            <person name="Hasan A.M."/>
            <person name="Jahan S."/>
            <person name="Shafiuddin M."/>
            <person name="Mahmood N."/>
            <person name="Shommy N.S."/>
        </authorList>
    </citation>
    <scope>NUCLEOTIDE SEQUENCE [LARGE SCALE GENOMIC DNA]</scope>
    <source>
        <strain evidence="4">cv. O-4</strain>
    </source>
</reference>
<dbReference type="EMBL" id="AWUE01016262">
    <property type="protein sequence ID" value="OMO93454.1"/>
    <property type="molecule type" value="Genomic_DNA"/>
</dbReference>
<organism evidence="3 4">
    <name type="scientific">Corchorus olitorius</name>
    <dbReference type="NCBI Taxonomy" id="93759"/>
    <lineage>
        <taxon>Eukaryota</taxon>
        <taxon>Viridiplantae</taxon>
        <taxon>Streptophyta</taxon>
        <taxon>Embryophyta</taxon>
        <taxon>Tracheophyta</taxon>
        <taxon>Spermatophyta</taxon>
        <taxon>Magnoliopsida</taxon>
        <taxon>eudicotyledons</taxon>
        <taxon>Gunneridae</taxon>
        <taxon>Pentapetalae</taxon>
        <taxon>rosids</taxon>
        <taxon>malvids</taxon>
        <taxon>Malvales</taxon>
        <taxon>Malvaceae</taxon>
        <taxon>Grewioideae</taxon>
        <taxon>Apeibeae</taxon>
        <taxon>Corchorus</taxon>
    </lineage>
</organism>
<comment type="caution">
    <text evidence="3">The sequence shown here is derived from an EMBL/GenBank/DDBJ whole genome shotgun (WGS) entry which is preliminary data.</text>
</comment>
<feature type="transmembrane region" description="Helical" evidence="2">
    <location>
        <begin position="67"/>
        <end position="90"/>
    </location>
</feature>
<feature type="compositionally biased region" description="Basic and acidic residues" evidence="1">
    <location>
        <begin position="23"/>
        <end position="40"/>
    </location>
</feature>
<evidence type="ECO:0000313" key="3">
    <source>
        <dbReference type="EMBL" id="OMO93454.1"/>
    </source>
</evidence>
<gene>
    <name evidence="3" type="ORF">COLO4_16886</name>
</gene>
<keyword evidence="4" id="KW-1185">Reference proteome</keyword>
<sequence>MADQESSEIHSNHEFQPPVIISNDHDINRSPSDVHDISMKMERTTKEDYTTYARLEPKPSRAEIWAWYAYELCSYFVHTALIPMVFSLIIGKIVDLPSMPPQGWTTSSKGLTCKINQMQL</sequence>
<keyword evidence="2" id="KW-1133">Transmembrane helix</keyword>
<evidence type="ECO:0000256" key="2">
    <source>
        <dbReference type="SAM" id="Phobius"/>
    </source>
</evidence>
<name>A0A1R3JF34_9ROSI</name>
<keyword evidence="2" id="KW-0472">Membrane</keyword>
<accession>A0A1R3JF34</accession>
<dbReference type="PANTHER" id="PTHR37891:SF1">
    <property type="entry name" value="OS06G0113900 PROTEIN"/>
    <property type="match status" value="1"/>
</dbReference>
<dbReference type="Proteomes" id="UP000187203">
    <property type="component" value="Unassembled WGS sequence"/>
</dbReference>